<dbReference type="RefSeq" id="WP_126618275.1">
    <property type="nucleotide sequence ID" value="NZ_JBHUCY010000056.1"/>
</dbReference>
<feature type="compositionally biased region" description="Low complexity" evidence="1">
    <location>
        <begin position="91"/>
        <end position="139"/>
    </location>
</feature>
<proteinExistence type="predicted"/>
<feature type="region of interest" description="Disordered" evidence="1">
    <location>
        <begin position="60"/>
        <end position="148"/>
    </location>
</feature>
<dbReference type="AlphaFoldDB" id="A0A3S0HVB5"/>
<feature type="transmembrane region" description="Helical" evidence="2">
    <location>
        <begin position="318"/>
        <end position="337"/>
    </location>
</feature>
<dbReference type="InterPro" id="IPR036734">
    <property type="entry name" value="Neur_chan_lig-bd_sf"/>
</dbReference>
<evidence type="ECO:0000313" key="3">
    <source>
        <dbReference type="EMBL" id="RTR17245.1"/>
    </source>
</evidence>
<gene>
    <name evidence="3" type="ORF">EJ903_18695</name>
</gene>
<keyword evidence="4" id="KW-1185">Reference proteome</keyword>
<feature type="compositionally biased region" description="Low complexity" evidence="1">
    <location>
        <begin position="60"/>
        <end position="80"/>
    </location>
</feature>
<dbReference type="GO" id="GO:0016020">
    <property type="term" value="C:membrane"/>
    <property type="evidence" value="ECO:0007669"/>
    <property type="project" value="InterPro"/>
</dbReference>
<dbReference type="Proteomes" id="UP000277007">
    <property type="component" value="Unassembled WGS sequence"/>
</dbReference>
<dbReference type="Gene3D" id="1.20.58.390">
    <property type="entry name" value="Neurotransmitter-gated ion-channel transmembrane domain"/>
    <property type="match status" value="1"/>
</dbReference>
<dbReference type="OrthoDB" id="1492908at2"/>
<keyword evidence="2" id="KW-0812">Transmembrane</keyword>
<evidence type="ECO:0000256" key="2">
    <source>
        <dbReference type="SAM" id="Phobius"/>
    </source>
</evidence>
<keyword evidence="2" id="KW-1133">Transmembrane helix</keyword>
<accession>A0A3S0HVB5</accession>
<protein>
    <submittedName>
        <fullName evidence="3">Uncharacterized protein</fullName>
    </submittedName>
</protein>
<dbReference type="EMBL" id="RXMA01000020">
    <property type="protein sequence ID" value="RTR17245.1"/>
    <property type="molecule type" value="Genomic_DNA"/>
</dbReference>
<dbReference type="GO" id="GO:0005230">
    <property type="term" value="F:extracellular ligand-gated monoatomic ion channel activity"/>
    <property type="evidence" value="ECO:0007669"/>
    <property type="project" value="InterPro"/>
</dbReference>
<keyword evidence="2" id="KW-0472">Membrane</keyword>
<dbReference type="Gene3D" id="2.70.170.10">
    <property type="entry name" value="Neurotransmitter-gated ion-channel ligand-binding domain"/>
    <property type="match status" value="1"/>
</dbReference>
<reference evidence="3 4" key="1">
    <citation type="submission" date="2018-12" db="EMBL/GenBank/DDBJ databases">
        <authorList>
            <person name="Yang Y."/>
        </authorList>
    </citation>
    <scope>NUCLEOTIDE SEQUENCE [LARGE SCALE GENOMIC DNA]</scope>
    <source>
        <strain evidence="3 4">L-25-5w-1</strain>
    </source>
</reference>
<evidence type="ECO:0000313" key="4">
    <source>
        <dbReference type="Proteomes" id="UP000277007"/>
    </source>
</evidence>
<dbReference type="InterPro" id="IPR038050">
    <property type="entry name" value="Neuro_actylchol_rec"/>
</dbReference>
<sequence>MATAPRFPSLGLRHRLRALVLALVLGLGGPAVLGLGNAAQAESEPGLSPLPVVIPPAAAPVPTEAAPTATETASPVAQPTTEPPAAPAAPPATASTEAAPPGATEAATTAPDATKAATQAATPAPTVDPTAAPASAAAPSEPPAPAGPITVKTGLFITQLYDFDMAKRSFTTTFWAWFLHNDEKYAPTQTIEITNAKTSQGKFAGLDTSKGVNWQQVKYNATIQEAWNITHFPFDRQELSIVLEDAQSDASAVKLLADSANSRIDSSVEVPGWTIEGLAVRDVEVVYNTSYGDPTLQGTSAYSRVVATITMKRHGLRLLLSTFIGFGVAFLLAMLTFPLNFESMGGSRIGLCAAAVFAAIGNKYVVDNMLPPASSFTLADGIQATSFASIFLAAFTVVVLQGLHKSSPRLSRLFNAAMGFGTMIAYLAVNGWLILQAAAS</sequence>
<feature type="transmembrane region" description="Helical" evidence="2">
    <location>
        <begin position="381"/>
        <end position="401"/>
    </location>
</feature>
<evidence type="ECO:0000256" key="1">
    <source>
        <dbReference type="SAM" id="MobiDB-lite"/>
    </source>
</evidence>
<dbReference type="SUPFAM" id="SSF63712">
    <property type="entry name" value="Nicotinic receptor ligand binding domain-like"/>
    <property type="match status" value="1"/>
</dbReference>
<name>A0A3S0HVB5_9PROT</name>
<feature type="transmembrane region" description="Helical" evidence="2">
    <location>
        <begin position="413"/>
        <end position="435"/>
    </location>
</feature>
<comment type="caution">
    <text evidence="3">The sequence shown here is derived from an EMBL/GenBank/DDBJ whole genome shotgun (WGS) entry which is preliminary data.</text>
</comment>
<feature type="transmembrane region" description="Helical" evidence="2">
    <location>
        <begin position="349"/>
        <end position="366"/>
    </location>
</feature>
<feature type="compositionally biased region" description="Pro residues" evidence="1">
    <location>
        <begin position="81"/>
        <end position="90"/>
    </location>
</feature>
<organism evidence="3 4">
    <name type="scientific">Azospirillum griseum</name>
    <dbReference type="NCBI Taxonomy" id="2496639"/>
    <lineage>
        <taxon>Bacteria</taxon>
        <taxon>Pseudomonadati</taxon>
        <taxon>Pseudomonadota</taxon>
        <taxon>Alphaproteobacteria</taxon>
        <taxon>Rhodospirillales</taxon>
        <taxon>Azospirillaceae</taxon>
        <taxon>Azospirillum</taxon>
    </lineage>
</organism>